<protein>
    <submittedName>
        <fullName evidence="2">Magnesium-dependent phosphatase-1</fullName>
    </submittedName>
</protein>
<gene>
    <name evidence="2" type="ORF">CCUS01_13388</name>
</gene>
<dbReference type="InterPro" id="IPR010033">
    <property type="entry name" value="HAD_SF_ppase_IIIC"/>
</dbReference>
<dbReference type="GO" id="GO:0003993">
    <property type="term" value="F:acid phosphatase activity"/>
    <property type="evidence" value="ECO:0007669"/>
    <property type="project" value="TreeGrafter"/>
</dbReference>
<feature type="region of interest" description="Disordered" evidence="1">
    <location>
        <begin position="86"/>
        <end position="108"/>
    </location>
</feature>
<dbReference type="NCBIfam" id="TIGR01681">
    <property type="entry name" value="HAD-SF-IIIC"/>
    <property type="match status" value="1"/>
</dbReference>
<keyword evidence="3" id="KW-1185">Reference proteome</keyword>
<proteinExistence type="predicted"/>
<dbReference type="PANTHER" id="PTHR17901:SF14">
    <property type="entry name" value="MAGNESIUM-DEPENDENT PHOSPHATASE 1"/>
    <property type="match status" value="1"/>
</dbReference>
<dbReference type="SFLD" id="SFLDG01129">
    <property type="entry name" value="C1.5:_HAD__Beta-PGM__Phosphata"/>
    <property type="match status" value="1"/>
</dbReference>
<name>A0AAI9YBT2_9PEZI</name>
<feature type="region of interest" description="Disordered" evidence="1">
    <location>
        <begin position="1"/>
        <end position="26"/>
    </location>
</feature>
<dbReference type="SFLD" id="SFLDG01131">
    <property type="entry name" value="C1.5.2:_MDP_Like"/>
    <property type="match status" value="1"/>
</dbReference>
<dbReference type="InterPro" id="IPR010036">
    <property type="entry name" value="MDP_1_eu_arc"/>
</dbReference>
<accession>A0AAI9YBT2</accession>
<dbReference type="InterPro" id="IPR035679">
    <property type="entry name" value="MDP-1_euk"/>
</dbReference>
<sequence>MPPQVGTYSFFAPHHGRPGRSDETYREQSQAKALCPSLHFEACPPLLLNPQQLPTPSVLSLFECSISATGFTNRFFPTVLMPKKLSKNPQGGSTTNLGTPSTSTTNSTPLSLPRILIDELPLPKLIVFDLDYTLWPFWVDTHVSGPLKANGTHSAVTDRHGESFAFYQDVPRILYTLPLAGIKIAVASRTSAPDLARDMLKLLHVPPPSAEEGGSGKKEKTKRALEYFDAPLEIYPSSKIKHFETIFKKTGIPFTDMLFFDDESRNRETESLGVTMQLVRDGVTWNEIEKGVAEWRKRRGHSG</sequence>
<dbReference type="InterPro" id="IPR036412">
    <property type="entry name" value="HAD-like_sf"/>
</dbReference>
<evidence type="ECO:0000256" key="1">
    <source>
        <dbReference type="SAM" id="MobiDB-lite"/>
    </source>
</evidence>
<dbReference type="NCBIfam" id="TIGR01685">
    <property type="entry name" value="MDP-1"/>
    <property type="match status" value="1"/>
</dbReference>
<organism evidence="2 3">
    <name type="scientific">Colletotrichum cuscutae</name>
    <dbReference type="NCBI Taxonomy" id="1209917"/>
    <lineage>
        <taxon>Eukaryota</taxon>
        <taxon>Fungi</taxon>
        <taxon>Dikarya</taxon>
        <taxon>Ascomycota</taxon>
        <taxon>Pezizomycotina</taxon>
        <taxon>Sordariomycetes</taxon>
        <taxon>Hypocreomycetidae</taxon>
        <taxon>Glomerellales</taxon>
        <taxon>Glomerellaceae</taxon>
        <taxon>Colletotrichum</taxon>
        <taxon>Colletotrichum acutatum species complex</taxon>
    </lineage>
</organism>
<reference evidence="2" key="1">
    <citation type="submission" date="2016-11" db="EMBL/GenBank/DDBJ databases">
        <title>The genome sequence of Colletotrichum cuscutae.</title>
        <authorList>
            <person name="Baroncelli R."/>
        </authorList>
    </citation>
    <scope>NUCLEOTIDE SEQUENCE</scope>
    <source>
        <strain evidence="2">IMI 304802</strain>
    </source>
</reference>
<dbReference type="Proteomes" id="UP001239213">
    <property type="component" value="Unassembled WGS sequence"/>
</dbReference>
<dbReference type="EMBL" id="MPDP01000015">
    <property type="protein sequence ID" value="KAK1495507.1"/>
    <property type="molecule type" value="Genomic_DNA"/>
</dbReference>
<dbReference type="InterPro" id="IPR023214">
    <property type="entry name" value="HAD_sf"/>
</dbReference>
<dbReference type="PANTHER" id="PTHR17901">
    <property type="entry name" value="MAGNESIUM-DEPENDENT PHOSPHATASE 1 MDP1"/>
    <property type="match status" value="1"/>
</dbReference>
<dbReference type="AlphaFoldDB" id="A0AAI9YBT2"/>
<dbReference type="Pfam" id="PF12689">
    <property type="entry name" value="Acid_PPase"/>
    <property type="match status" value="1"/>
</dbReference>
<dbReference type="SFLD" id="SFLDS00003">
    <property type="entry name" value="Haloacid_Dehalogenase"/>
    <property type="match status" value="1"/>
</dbReference>
<dbReference type="Gene3D" id="3.40.50.1000">
    <property type="entry name" value="HAD superfamily/HAD-like"/>
    <property type="match status" value="1"/>
</dbReference>
<evidence type="ECO:0000313" key="3">
    <source>
        <dbReference type="Proteomes" id="UP001239213"/>
    </source>
</evidence>
<feature type="compositionally biased region" description="Low complexity" evidence="1">
    <location>
        <begin position="91"/>
        <end position="108"/>
    </location>
</feature>
<comment type="caution">
    <text evidence="2">The sequence shown here is derived from an EMBL/GenBank/DDBJ whole genome shotgun (WGS) entry which is preliminary data.</text>
</comment>
<evidence type="ECO:0000313" key="2">
    <source>
        <dbReference type="EMBL" id="KAK1495507.1"/>
    </source>
</evidence>
<dbReference type="CDD" id="cd07501">
    <property type="entry name" value="HAD_MDP-1_like"/>
    <property type="match status" value="1"/>
</dbReference>
<dbReference type="FunFam" id="3.40.50.1000:FF:000155">
    <property type="entry name" value="Putative magnesium dependent phosphatase"/>
    <property type="match status" value="1"/>
</dbReference>
<dbReference type="SUPFAM" id="SSF56784">
    <property type="entry name" value="HAD-like"/>
    <property type="match status" value="1"/>
</dbReference>